<evidence type="ECO:0000256" key="1">
    <source>
        <dbReference type="ARBA" id="ARBA00001946"/>
    </source>
</evidence>
<dbReference type="HAMAP" id="MF_00321">
    <property type="entry name" value="GTPase_EngB"/>
    <property type="match status" value="1"/>
</dbReference>
<evidence type="ECO:0000256" key="2">
    <source>
        <dbReference type="ARBA" id="ARBA00009638"/>
    </source>
</evidence>
<comment type="function">
    <text evidence="10">Necessary for normal cell division and for the maintenance of normal septation.</text>
</comment>
<dbReference type="PROSITE" id="PS51706">
    <property type="entry name" value="G_ENGB"/>
    <property type="match status" value="1"/>
</dbReference>
<dbReference type="RefSeq" id="WP_068822528.1">
    <property type="nucleotide sequence ID" value="NZ_LWHJ01000027.1"/>
</dbReference>
<comment type="similarity">
    <text evidence="2 10">Belongs to the TRAFAC class TrmE-Era-EngA-EngB-Septin-like GTPase superfamily. EngB GTPase family.</text>
</comment>
<keyword evidence="13" id="KW-1185">Reference proteome</keyword>
<keyword evidence="3 10" id="KW-0132">Cell division</keyword>
<dbReference type="AlphaFoldDB" id="A0A179DGJ4"/>
<dbReference type="NCBIfam" id="TIGR03598">
    <property type="entry name" value="GTPase_YsxC"/>
    <property type="match status" value="1"/>
</dbReference>
<protein>
    <recommendedName>
        <fullName evidence="10">Probable GTP-binding protein EngB</fullName>
    </recommendedName>
</protein>
<dbReference type="OrthoDB" id="9804921at2"/>
<evidence type="ECO:0000256" key="9">
    <source>
        <dbReference type="ARBA" id="ARBA00023306"/>
    </source>
</evidence>
<reference evidence="12 13" key="1">
    <citation type="submission" date="2016-04" db="EMBL/GenBank/DDBJ databases">
        <authorList>
            <person name="Evans L.H."/>
            <person name="Alamgir A."/>
            <person name="Owens N."/>
            <person name="Weber N.D."/>
            <person name="Virtaneva K."/>
            <person name="Barbian K."/>
            <person name="Babar A."/>
            <person name="Rosenke K."/>
        </authorList>
    </citation>
    <scope>NUCLEOTIDE SEQUENCE [LARGE SCALE GENOMIC DNA]</scope>
    <source>
        <strain evidence="12 13">CCM 8644</strain>
    </source>
</reference>
<dbReference type="PANTHER" id="PTHR11649:SF13">
    <property type="entry name" value="ENGB-TYPE G DOMAIN-CONTAINING PROTEIN"/>
    <property type="match status" value="1"/>
</dbReference>
<evidence type="ECO:0000259" key="11">
    <source>
        <dbReference type="PROSITE" id="PS51706"/>
    </source>
</evidence>
<proteinExistence type="inferred from homology"/>
<evidence type="ECO:0000313" key="12">
    <source>
        <dbReference type="EMBL" id="OAQ39912.1"/>
    </source>
</evidence>
<gene>
    <name evidence="10" type="primary">engB</name>
    <name evidence="12" type="ORF">A5893_10130</name>
</gene>
<feature type="domain" description="EngB-type G" evidence="11">
    <location>
        <begin position="22"/>
        <end position="197"/>
    </location>
</feature>
<sequence>MIIKSADFTVSNTRISKLPPPILPEYAFIGRSNVGKSSLINMIVNVKGLAKTSQKPGKTQLINHFLINKEWYIVDLPGYGYAKSSKSNRAEWAKFIRFYLEKRESLQVVFVLIDSRLEPQKIDIEFCCSLGEKGIPFYLLFTKADKQGAVKSQQNMAQFKKELSEFFEEVPQMILTSAENQLGKDDVLALIHEINGNFVVPEFEERQSPSLG</sequence>
<dbReference type="SUPFAM" id="SSF52540">
    <property type="entry name" value="P-loop containing nucleoside triphosphate hydrolases"/>
    <property type="match status" value="1"/>
</dbReference>
<evidence type="ECO:0000256" key="5">
    <source>
        <dbReference type="ARBA" id="ARBA00022741"/>
    </source>
</evidence>
<accession>A0A179DGJ4</accession>
<dbReference type="CDD" id="cd01876">
    <property type="entry name" value="YihA_EngB"/>
    <property type="match status" value="1"/>
</dbReference>
<keyword evidence="6" id="KW-0460">Magnesium</keyword>
<reference evidence="12 13" key="2">
    <citation type="submission" date="2016-06" db="EMBL/GenBank/DDBJ databases">
        <title>Pedobacter psychrophilus sp. nov., isolated from Antarctic fragmentary rock.</title>
        <authorList>
            <person name="Svec P."/>
        </authorList>
    </citation>
    <scope>NUCLEOTIDE SEQUENCE [LARGE SCALE GENOMIC DNA]</scope>
    <source>
        <strain evidence="12 13">CCM 8644</strain>
    </source>
</reference>
<keyword evidence="5 10" id="KW-0547">Nucleotide-binding</keyword>
<organism evidence="12 13">
    <name type="scientific">Pedobacter psychrophilus</name>
    <dbReference type="NCBI Taxonomy" id="1826909"/>
    <lineage>
        <taxon>Bacteria</taxon>
        <taxon>Pseudomonadati</taxon>
        <taxon>Bacteroidota</taxon>
        <taxon>Sphingobacteriia</taxon>
        <taxon>Sphingobacteriales</taxon>
        <taxon>Sphingobacteriaceae</taxon>
        <taxon>Pedobacter</taxon>
    </lineage>
</organism>
<dbReference type="Pfam" id="PF01926">
    <property type="entry name" value="MMR_HSR1"/>
    <property type="match status" value="1"/>
</dbReference>
<evidence type="ECO:0000256" key="7">
    <source>
        <dbReference type="ARBA" id="ARBA00023134"/>
    </source>
</evidence>
<evidence type="ECO:0000256" key="10">
    <source>
        <dbReference type="HAMAP-Rule" id="MF_00321"/>
    </source>
</evidence>
<dbReference type="Proteomes" id="UP000078459">
    <property type="component" value="Unassembled WGS sequence"/>
</dbReference>
<dbReference type="GO" id="GO:0005525">
    <property type="term" value="F:GTP binding"/>
    <property type="evidence" value="ECO:0007669"/>
    <property type="project" value="UniProtKB-UniRule"/>
</dbReference>
<evidence type="ECO:0000256" key="4">
    <source>
        <dbReference type="ARBA" id="ARBA00022723"/>
    </source>
</evidence>
<comment type="caution">
    <text evidence="12">The sequence shown here is derived from an EMBL/GenBank/DDBJ whole genome shotgun (WGS) entry which is preliminary data.</text>
</comment>
<keyword evidence="9 10" id="KW-0131">Cell cycle</keyword>
<dbReference type="EMBL" id="LWHJ01000027">
    <property type="protein sequence ID" value="OAQ39912.1"/>
    <property type="molecule type" value="Genomic_DNA"/>
</dbReference>
<keyword evidence="7 10" id="KW-0342">GTP-binding</keyword>
<dbReference type="InterPro" id="IPR019987">
    <property type="entry name" value="GTP-bd_ribosome_bio_YsxC"/>
</dbReference>
<dbReference type="InterPro" id="IPR027417">
    <property type="entry name" value="P-loop_NTPase"/>
</dbReference>
<evidence type="ECO:0000256" key="8">
    <source>
        <dbReference type="ARBA" id="ARBA00023210"/>
    </source>
</evidence>
<evidence type="ECO:0000313" key="13">
    <source>
        <dbReference type="Proteomes" id="UP000078459"/>
    </source>
</evidence>
<evidence type="ECO:0000256" key="3">
    <source>
        <dbReference type="ARBA" id="ARBA00022618"/>
    </source>
</evidence>
<dbReference type="GO" id="GO:0000917">
    <property type="term" value="P:division septum assembly"/>
    <property type="evidence" value="ECO:0007669"/>
    <property type="project" value="UniProtKB-KW"/>
</dbReference>
<keyword evidence="8 10" id="KW-0717">Septation</keyword>
<dbReference type="Gene3D" id="3.40.50.300">
    <property type="entry name" value="P-loop containing nucleotide triphosphate hydrolases"/>
    <property type="match status" value="1"/>
</dbReference>
<keyword evidence="4" id="KW-0479">Metal-binding</keyword>
<name>A0A179DGJ4_9SPHI</name>
<dbReference type="FunFam" id="3.40.50.300:FF:000098">
    <property type="entry name" value="Probable GTP-binding protein EngB"/>
    <property type="match status" value="1"/>
</dbReference>
<dbReference type="InterPro" id="IPR030393">
    <property type="entry name" value="G_ENGB_dom"/>
</dbReference>
<comment type="cofactor">
    <cofactor evidence="1">
        <name>Mg(2+)</name>
        <dbReference type="ChEBI" id="CHEBI:18420"/>
    </cofactor>
</comment>
<dbReference type="STRING" id="1826909.A5893_10130"/>
<dbReference type="GO" id="GO:0046872">
    <property type="term" value="F:metal ion binding"/>
    <property type="evidence" value="ECO:0007669"/>
    <property type="project" value="UniProtKB-KW"/>
</dbReference>
<dbReference type="InterPro" id="IPR006073">
    <property type="entry name" value="GTP-bd"/>
</dbReference>
<evidence type="ECO:0000256" key="6">
    <source>
        <dbReference type="ARBA" id="ARBA00022842"/>
    </source>
</evidence>
<dbReference type="PANTHER" id="PTHR11649">
    <property type="entry name" value="MSS1/TRME-RELATED GTP-BINDING PROTEIN"/>
    <property type="match status" value="1"/>
</dbReference>